<dbReference type="HOGENOM" id="CLU_566103_0_0_3"/>
<evidence type="ECO:0000256" key="1">
    <source>
        <dbReference type="SAM" id="Phobius"/>
    </source>
</evidence>
<feature type="transmembrane region" description="Helical" evidence="1">
    <location>
        <begin position="164"/>
        <end position="186"/>
    </location>
</feature>
<feature type="transmembrane region" description="Helical" evidence="1">
    <location>
        <begin position="331"/>
        <end position="352"/>
    </location>
</feature>
<keyword evidence="3" id="KW-1185">Reference proteome</keyword>
<keyword evidence="1" id="KW-0812">Transmembrane</keyword>
<organism evidence="2 3">
    <name type="scientific">Parasynechococcus marenigrum (strain WH8102)</name>
    <dbReference type="NCBI Taxonomy" id="84588"/>
    <lineage>
        <taxon>Bacteria</taxon>
        <taxon>Bacillati</taxon>
        <taxon>Cyanobacteriota</taxon>
        <taxon>Cyanophyceae</taxon>
        <taxon>Synechococcales</taxon>
        <taxon>Prochlorococcaceae</taxon>
        <taxon>Parasynechococcus</taxon>
        <taxon>Parasynechococcus marenigrum</taxon>
    </lineage>
</organism>
<dbReference type="STRING" id="84588.SYNW2230"/>
<evidence type="ECO:0000313" key="2">
    <source>
        <dbReference type="EMBL" id="CAE08745.1"/>
    </source>
</evidence>
<evidence type="ECO:0000313" key="3">
    <source>
        <dbReference type="Proteomes" id="UP000001422"/>
    </source>
</evidence>
<feature type="transmembrane region" description="Helical" evidence="1">
    <location>
        <begin position="198"/>
        <end position="218"/>
    </location>
</feature>
<name>Q7U444_PARMW</name>
<proteinExistence type="predicted"/>
<dbReference type="EMBL" id="BX569695">
    <property type="protein sequence ID" value="CAE08745.1"/>
    <property type="molecule type" value="Genomic_DNA"/>
</dbReference>
<dbReference type="Pfam" id="PF09852">
    <property type="entry name" value="DUF2079"/>
    <property type="match status" value="1"/>
</dbReference>
<protein>
    <submittedName>
        <fullName evidence="2">Conserved hypothetical membrane protein</fullName>
    </submittedName>
</protein>
<dbReference type="AlphaFoldDB" id="Q7U444"/>
<dbReference type="eggNOG" id="COG3463">
    <property type="taxonomic scope" value="Bacteria"/>
</dbReference>
<sequence length="472" mass="53053">MEMPMKPPRQLWGLAVGLGLIGWGCSALRHALLHSNAYDLGLFDQWVWLISQGLPPISSMEHVHVLADHGAWLLYGTGLLYELIPSVQWLLAAQALALSLTAIPIWWLAQQAGVSRHGCWLACGLWWLQPVVFNTLLFDVHPETWVMPAFAWALWAERAQRPRLWLALLLVMLGARDGLVLVLGGMGLDLAWRQRWRWSAAVSGLAAGWLLLLSRWLYPWLRDGEGPKAAARMFSHLSGGPMQILQSLDWSGGLQYLGLLCLPCIWLWRRRSLPTLLIALPLVLVNLLSASASYRTLVHHYSLPLALVAVLAAIDGGLAAGRPRHRLPRSLIWATACWLALAKPWFFTGPYLQRLPHLPSTQEAMAEVHPNAAVLTTSYLVPHLSQRRRIAFPKASFNRELSDQDWTVLLLNPTDPGWGSTRKVQRRLIDQAERDDWHCRDWPSGLTLCRSSEPEHAERLHGLASDPRPPFS</sequence>
<gene>
    <name evidence="2" type="ordered locus">SYNW2230</name>
</gene>
<dbReference type="InterPro" id="IPR018650">
    <property type="entry name" value="STSV1_Orf64"/>
</dbReference>
<dbReference type="KEGG" id="syw:SYNW2230"/>
<feature type="transmembrane region" description="Helical" evidence="1">
    <location>
        <begin position="87"/>
        <end position="107"/>
    </location>
</feature>
<feature type="transmembrane region" description="Helical" evidence="1">
    <location>
        <begin position="300"/>
        <end position="319"/>
    </location>
</feature>
<keyword evidence="1" id="KW-0472">Membrane</keyword>
<dbReference type="Proteomes" id="UP000001422">
    <property type="component" value="Chromosome"/>
</dbReference>
<accession>Q7U444</accession>
<keyword evidence="1" id="KW-1133">Transmembrane helix</keyword>
<reference evidence="2 3" key="1">
    <citation type="journal article" date="2003" name="Nature">
        <title>The genome of a motile marine Synechococcus.</title>
        <authorList>
            <person name="Palenik B."/>
            <person name="Brahamsha B."/>
            <person name="Larimer F."/>
            <person name="Land M."/>
            <person name="Hauser L."/>
            <person name="Chain P."/>
            <person name="Lamerdin J."/>
            <person name="Regala W."/>
            <person name="Allen E.A."/>
            <person name="McCarren J."/>
            <person name="Paulsen I."/>
            <person name="Dufresne A."/>
            <person name="Partensky F."/>
            <person name="Webb E."/>
            <person name="Waterbury J."/>
        </authorList>
    </citation>
    <scope>NUCLEOTIDE SEQUENCE [LARGE SCALE GENOMIC DNA]</scope>
    <source>
        <strain evidence="2 3">WH8102</strain>
    </source>
</reference>
<feature type="transmembrane region" description="Helical" evidence="1">
    <location>
        <begin position="275"/>
        <end position="294"/>
    </location>
</feature>